<dbReference type="NCBIfam" id="TIGR00976">
    <property type="entry name" value="CocE_NonD"/>
    <property type="match status" value="1"/>
</dbReference>
<feature type="domain" description="Xaa-Pro dipeptidyl-peptidase C-terminal" evidence="2">
    <location>
        <begin position="477"/>
        <end position="717"/>
    </location>
</feature>
<dbReference type="Gene3D" id="3.40.50.1820">
    <property type="entry name" value="alpha/beta hydrolase"/>
    <property type="match status" value="1"/>
</dbReference>
<dbReference type="EMBL" id="CAFBMM010000077">
    <property type="protein sequence ID" value="CAB4913369.1"/>
    <property type="molecule type" value="Genomic_DNA"/>
</dbReference>
<dbReference type="AlphaFoldDB" id="A0A6J7HCA1"/>
<dbReference type="InterPro" id="IPR000383">
    <property type="entry name" value="Xaa-Pro-like_dom"/>
</dbReference>
<dbReference type="Pfam" id="PF02129">
    <property type="entry name" value="Peptidase_S15"/>
    <property type="match status" value="1"/>
</dbReference>
<evidence type="ECO:0000256" key="1">
    <source>
        <dbReference type="ARBA" id="ARBA00022801"/>
    </source>
</evidence>
<keyword evidence="1" id="KW-0378">Hydrolase</keyword>
<gene>
    <name evidence="3" type="ORF">UFOPK3605_01266</name>
</gene>
<sequence length="751" mass="81198">MNKSRHRLRTALVITVLAAVGVAPIESSAASTPPLSYVSDSSEPLKVRGSVGQVIVQGAPAAIKVRLISKRKKIVDQGITDSFGSYLFRSVRAGLGYTVSVGSGETESTLSSPVRVLAKKDNPTKSFYKNQKLVDGYQYLETRDGTLLAANVTLPGPIERGPYPTVIEYSGYDPANPEEPQPTSQIASLLGYAVVGINVRGSGCSGGAWSFFDDLQQTDGYDAVETVASQSWALHHKVGMVGISYPGISQLFVAATQPPHLAGITPLSVVGDVWADALYPGGILNTGFVVPWADDRQSDAQPAPEGGQGWAKRRVRAGDEVCADNQTLRLQTVDVRKEIDSQAYRSYQDSALISPNQLSQNIKVPVFLAGSWQDEQTGAGWPDLIPGLLGRVPLKVTMTNGTHSDSLGPDVITRWAEFLDFYVARKVPSISAMARVTATIGYAQLAGELVELPPDRFLPEENFKSALKRYESESPIRVLFDSGGGKALGAPKAVFEAEFDKWPPRQARITNYYFGDQGTITDKKPADSGVDSFRYEPSALPATSHSSGEDDYFNAFPDYDWTPLPPDLGVGYTSEPMTKPMVLLGPVSADLWVQSSQADVDLEVALTEVRPDGQEIYLQSGWLRASRRYLNKKTSTRLQPRPTFTKADEEMLTKKKPTLVRVPISAVGHAVREGSRLRVTVQPPGGNRPRWAFSALPGSQTATVSITHSRNYPSRVVLPIVTGVKVTVDAPACPGLRGQPCREFVATTTGG</sequence>
<dbReference type="InterPro" id="IPR005674">
    <property type="entry name" value="CocE/Ser_esterase"/>
</dbReference>
<dbReference type="Pfam" id="PF08530">
    <property type="entry name" value="PepX_C"/>
    <property type="match status" value="1"/>
</dbReference>
<dbReference type="Gene3D" id="2.60.120.260">
    <property type="entry name" value="Galactose-binding domain-like"/>
    <property type="match status" value="1"/>
</dbReference>
<accession>A0A6J7HCA1</accession>
<proteinExistence type="predicted"/>
<dbReference type="InterPro" id="IPR029058">
    <property type="entry name" value="AB_hydrolase_fold"/>
</dbReference>
<evidence type="ECO:0000259" key="2">
    <source>
        <dbReference type="SMART" id="SM00939"/>
    </source>
</evidence>
<reference evidence="3" key="1">
    <citation type="submission" date="2020-05" db="EMBL/GenBank/DDBJ databases">
        <authorList>
            <person name="Chiriac C."/>
            <person name="Salcher M."/>
            <person name="Ghai R."/>
            <person name="Kavagutti S V."/>
        </authorList>
    </citation>
    <scope>NUCLEOTIDE SEQUENCE</scope>
</reference>
<dbReference type="SUPFAM" id="SSF53474">
    <property type="entry name" value="alpha/beta-Hydrolases"/>
    <property type="match status" value="1"/>
</dbReference>
<dbReference type="InterPro" id="IPR013736">
    <property type="entry name" value="Xaa-Pro_dipept_C"/>
</dbReference>
<dbReference type="SUPFAM" id="SSF49785">
    <property type="entry name" value="Galactose-binding domain-like"/>
    <property type="match status" value="1"/>
</dbReference>
<dbReference type="SMART" id="SM00939">
    <property type="entry name" value="PepX_C"/>
    <property type="match status" value="1"/>
</dbReference>
<dbReference type="InterPro" id="IPR008979">
    <property type="entry name" value="Galactose-bd-like_sf"/>
</dbReference>
<protein>
    <submittedName>
        <fullName evidence="3">Unannotated protein</fullName>
    </submittedName>
</protein>
<organism evidence="3">
    <name type="scientific">freshwater metagenome</name>
    <dbReference type="NCBI Taxonomy" id="449393"/>
    <lineage>
        <taxon>unclassified sequences</taxon>
        <taxon>metagenomes</taxon>
        <taxon>ecological metagenomes</taxon>
    </lineage>
</organism>
<name>A0A6J7HCA1_9ZZZZ</name>
<evidence type="ECO:0000313" key="3">
    <source>
        <dbReference type="EMBL" id="CAB4913369.1"/>
    </source>
</evidence>
<dbReference type="GO" id="GO:0008239">
    <property type="term" value="F:dipeptidyl-peptidase activity"/>
    <property type="evidence" value="ECO:0007669"/>
    <property type="project" value="InterPro"/>
</dbReference>